<evidence type="ECO:0000313" key="2">
    <source>
        <dbReference type="EMBL" id="OIR03809.1"/>
    </source>
</evidence>
<comment type="caution">
    <text evidence="2">The sequence shown here is derived from an EMBL/GenBank/DDBJ whole genome shotgun (WGS) entry which is preliminary data.</text>
</comment>
<dbReference type="EMBL" id="MLJW01000062">
    <property type="protein sequence ID" value="OIR03809.1"/>
    <property type="molecule type" value="Genomic_DNA"/>
</dbReference>
<sequence length="149" mass="16217">MTSIKIPLLFCLAIAAAPSGRAASPKAPRQRPPAFVADLSPRLVKHGALCPLPSQGRCVIKKPVGMRYRVLSSDVDLEDIGDYWVADFSKSKGPETGRELLRILAENGDLHEIDVHFPRPPVKAKPAVKPPAAKKEPVKEPAKEEEQTP</sequence>
<feature type="compositionally biased region" description="Basic and acidic residues" evidence="1">
    <location>
        <begin position="133"/>
        <end position="149"/>
    </location>
</feature>
<organism evidence="2">
    <name type="scientific">mine drainage metagenome</name>
    <dbReference type="NCBI Taxonomy" id="410659"/>
    <lineage>
        <taxon>unclassified sequences</taxon>
        <taxon>metagenomes</taxon>
        <taxon>ecological metagenomes</taxon>
    </lineage>
</organism>
<protein>
    <submittedName>
        <fullName evidence="2">Uncharacterized protein</fullName>
    </submittedName>
</protein>
<feature type="region of interest" description="Disordered" evidence="1">
    <location>
        <begin position="115"/>
        <end position="149"/>
    </location>
</feature>
<gene>
    <name evidence="2" type="ORF">GALL_139890</name>
</gene>
<reference evidence="2" key="1">
    <citation type="submission" date="2016-10" db="EMBL/GenBank/DDBJ databases">
        <title>Sequence of Gallionella enrichment culture.</title>
        <authorList>
            <person name="Poehlein A."/>
            <person name="Muehling M."/>
            <person name="Daniel R."/>
        </authorList>
    </citation>
    <scope>NUCLEOTIDE SEQUENCE</scope>
</reference>
<accession>A0A1J5S5S9</accession>
<proteinExistence type="predicted"/>
<name>A0A1J5S5S9_9ZZZZ</name>
<dbReference type="AlphaFoldDB" id="A0A1J5S5S9"/>
<evidence type="ECO:0000256" key="1">
    <source>
        <dbReference type="SAM" id="MobiDB-lite"/>
    </source>
</evidence>